<keyword evidence="9" id="KW-0472">Membrane</keyword>
<dbReference type="InterPro" id="IPR013098">
    <property type="entry name" value="Ig_I-set"/>
</dbReference>
<evidence type="ECO:0000256" key="14">
    <source>
        <dbReference type="ARBA" id="ARBA00068688"/>
    </source>
</evidence>
<evidence type="ECO:0000313" key="17">
    <source>
        <dbReference type="Proteomes" id="UP000037510"/>
    </source>
</evidence>
<dbReference type="InterPro" id="IPR003598">
    <property type="entry name" value="Ig_sub2"/>
</dbReference>
<reference evidence="16 17" key="1">
    <citation type="journal article" date="2015" name="Genome Biol. Evol.">
        <title>The genome of winter moth (Operophtera brumata) provides a genomic perspective on sexual dimorphism and phenology.</title>
        <authorList>
            <person name="Derks M.F."/>
            <person name="Smit S."/>
            <person name="Salis L."/>
            <person name="Schijlen E."/>
            <person name="Bossers A."/>
            <person name="Mateman C."/>
            <person name="Pijl A.S."/>
            <person name="de Ridder D."/>
            <person name="Groenen M.A."/>
            <person name="Visser M.E."/>
            <person name="Megens H.J."/>
        </authorList>
    </citation>
    <scope>NUCLEOTIDE SEQUENCE [LARGE SCALE GENOMIC DNA]</scope>
    <source>
        <strain evidence="16">WM2013NL</strain>
        <tissue evidence="16">Head and thorax</tissue>
    </source>
</reference>
<dbReference type="PROSITE" id="PS50835">
    <property type="entry name" value="IG_LIKE"/>
    <property type="match status" value="9"/>
</dbReference>
<feature type="domain" description="Ig-like" evidence="15">
    <location>
        <begin position="1319"/>
        <end position="1438"/>
    </location>
</feature>
<dbReference type="GO" id="GO:0048812">
    <property type="term" value="P:neuron projection morphogenesis"/>
    <property type="evidence" value="ECO:0007669"/>
    <property type="project" value="UniProtKB-ARBA"/>
</dbReference>
<feature type="domain" description="Ig-like" evidence="15">
    <location>
        <begin position="1733"/>
        <end position="1817"/>
    </location>
</feature>
<evidence type="ECO:0000256" key="8">
    <source>
        <dbReference type="ARBA" id="ARBA00022989"/>
    </source>
</evidence>
<evidence type="ECO:0000256" key="5">
    <source>
        <dbReference type="ARBA" id="ARBA00022729"/>
    </source>
</evidence>
<dbReference type="InterPro" id="IPR003599">
    <property type="entry name" value="Ig_sub"/>
</dbReference>
<dbReference type="SUPFAM" id="SSF48726">
    <property type="entry name" value="Immunoglobulin"/>
    <property type="match status" value="8"/>
</dbReference>
<dbReference type="GO" id="GO:0016020">
    <property type="term" value="C:membrane"/>
    <property type="evidence" value="ECO:0007669"/>
    <property type="project" value="UniProtKB-SubCell"/>
</dbReference>
<comment type="subcellular location">
    <subcellularLocation>
        <location evidence="1">Membrane</location>
        <topology evidence="1">Single-pass membrane protein</topology>
    </subcellularLocation>
    <subcellularLocation>
        <location evidence="2">Secreted</location>
    </subcellularLocation>
</comment>
<gene>
    <name evidence="16" type="ORF">OBRU01_06238</name>
</gene>
<feature type="domain" description="Ig-like" evidence="15">
    <location>
        <begin position="1548"/>
        <end position="1627"/>
    </location>
</feature>
<evidence type="ECO:0000256" key="2">
    <source>
        <dbReference type="ARBA" id="ARBA00004613"/>
    </source>
</evidence>
<dbReference type="CDD" id="cd20958">
    <property type="entry name" value="IgI_5_Dscam"/>
    <property type="match status" value="1"/>
</dbReference>
<comment type="caution">
    <text evidence="16">The sequence shown here is derived from an EMBL/GenBank/DDBJ whole genome shotgun (WGS) entry which is preliminary data.</text>
</comment>
<dbReference type="SMART" id="SM00408">
    <property type="entry name" value="IGc2"/>
    <property type="match status" value="8"/>
</dbReference>
<keyword evidence="6" id="KW-0677">Repeat</keyword>
<comment type="similarity">
    <text evidence="13">Belongs to the hemolin family.</text>
</comment>
<dbReference type="CDD" id="cd20956">
    <property type="entry name" value="IgI_4_Dscam"/>
    <property type="match status" value="1"/>
</dbReference>
<keyword evidence="5" id="KW-0732">Signal</keyword>
<keyword evidence="3" id="KW-0964">Secreted</keyword>
<dbReference type="FunFam" id="2.60.40.10:FF:000310">
    <property type="entry name" value="Down syndrome cell adhesion molecule, isoform D"/>
    <property type="match status" value="1"/>
</dbReference>
<sequence length="2056" mass="226675">MKEPSNRVDFSNTTGATVECAARGSPTPDVFWVRADGSAVGDVPGLRQVQANGNLLFPPFRAEDYRQEVHAQVYACLARNSVGTIHSRDVNVRAGSVLCEDETIGPIFMKEPSNRVDFSNTTGATVECAARGSPTPDVFWVRADGSAVGDVPGLRQVQANGNLLFPPFRAEDYRQEVHAQVYACLARNSVGTIHSRDVNVRAVVQQQYESEVNNEYVIRGNSALLKCSIPSFVADFVTVESWHDEAGNSFVLGEPKNGDVVTQYYEAEVVSEYVIRGNAAILKCNIPSFVADFVKVEAWVDSDGGEYLLTDDIVVNQFYEAEILKEYVIRGNAAVLKCSIPSFVADFVKVEAWIDEEGTVINHSDDMVVSQYYVTEAENEYVIRGNAAIVHCKIPSFVSDFVYVETWIMDDGQMLTINNTNNGQVVSQPFEAEADNEYVIRGNAALMKCEVPSFVSDFVYVEMWMDSEGGNYYPGNGEAVLQAYEARVNDEFVLRGNTAILKCIVPSFVADFVHVQAWIMDNDTVNADEHKKFDSVVHQNYEPRVIDEDVLRGNSVIVKCSIPSFVADYVQVVEWVANDDFDTTYSFNGSENDYVVSQSYTVNLVEENVLRGNAAIVKCLIPSFVTEYVSVASWIISEGDEETEIKADRTVDNEVVSQAFTVNLMEESVLRGNAAILKCHISTFVTEYVTVSSWIVSEGDTNELEIKADSNDIVVSQAYTVNLMEENVLRGNSAIVKCHIPSFVTEYVTVSSWIISEGDIDEMEIKIDESYNLVVSQSYTVNLWEENVLRGNAAILKCHIPSFVTEYVTISSWIISEGEVEEMQINLDSEFSLVVSQAYDVKFWEEYVLRGNAAILKCQIPSFVSEYVSVNSWIISEDDKEEEIKLDSASNLVVSQAYAVNLMEEYVLRGNSAILKCHIPSFVSEYVTVNSWIVSEGSEEVEIKLNSGHNYDEGKYLVLPSGELHIRDVGPEDGYKSYQCRTKHRLTGETRLSATKGRLVITEPVGRVPPKFATVLTGTMFEVKKNESYALQCPAQAFPTPLFSSGVPSPNFQVGTKSSSLIINFIAEPMGKVSPKFPSLEKSRLFNYDTNQSMALLCPAQAFPTPMFRTHGQSITEVSVDGNRAQLYIFFELMCDFALSGTGFPHSNVQSQSVKSRQNSQPVIKVALLMLREVKASLFCVQLKLTQPRPSEPIGSKSPSFSSISKLAWFEIHAGPDFALTCPAQGFPVPAFSPRFPSAIIQVNVMNLLFDIVEPVGSKSPTFSNDVQFSGITRRTGQDFALLCQAQAFPVPIFRLKLTPLLCSSECHCITLYFFGLEPVTARAPAFPTSASSYNYGIEAHSGGSMLCQAQGYPQPSFRWVNAGLSLTTINMFLEPVGAKAPSFSTQSKGKPTNKIAPRKDSTKSFDGGELFTVTKNDAAFMTCQVAAFPAPVYRVVSVITEPTNKIAPRKDSSKTFEGWEVVTVPQKDVAFLTCQVAAFPAPLFRWYKFVDGTTRKQPVTLNDRVKQVSGTLIIKEAKVEDSGKYLCVVNNSVGGESVETVLTVTAPLKATVEPATQTVDFGRPAVFTCRYEGNPVKTITWFKDGKDMKHHDALLRIESVKKEDKGMYQCFIRNDQESAGASAELKLGGRFEPPLIRHSFGEQTFRSGPSLCLKCVASGNPTPDITWLLDGEKMSSGERLQIGQFVTADGNVESHLNISSVHTNDGGLYTCSVSSKVGSASHSARVNIYGQPYVRPMKKRPVVAGDTLIAHCPVAGYPIDSIVWERDGRVLPINRKQKVFPNGTLLIENVERLSDEATYTCVAKNSQGYAARGTLELQVMVPPQITPFEFGEEILNEGETASVSCVMSKGDLPVRFKWLFNGEVIKPRNNLGVVLTTISKKTSILNIEAVRSVHRGSFTCEIKNDAGETNHTTLLSVNGSPPRVLVFFLSLYLTLFMFTTVPPQMSPFEFGDEPANAGDTVSVQCVMNKGDLPANFSWSLNGRKISQVNALGIVIGSMSKKMSILNIDSVNGTHRGVYVCHVQNLAGHVNHSATLEVNGYLNILRINVDLVFLSS</sequence>
<evidence type="ECO:0000259" key="15">
    <source>
        <dbReference type="PROSITE" id="PS50835"/>
    </source>
</evidence>
<feature type="domain" description="Ig-like" evidence="15">
    <location>
        <begin position="1824"/>
        <end position="1917"/>
    </location>
</feature>
<dbReference type="FunFam" id="2.60.40.10:FF:000324">
    <property type="entry name" value="Down syndrome cell adhesion molecule, isoform D"/>
    <property type="match status" value="1"/>
</dbReference>
<feature type="domain" description="Ig-like" evidence="15">
    <location>
        <begin position="106"/>
        <end position="199"/>
    </location>
</feature>
<evidence type="ECO:0000256" key="4">
    <source>
        <dbReference type="ARBA" id="ARBA00022692"/>
    </source>
</evidence>
<dbReference type="FunFam" id="2.60.40.10:FF:000230">
    <property type="entry name" value="Down syndrome cell adhesion molecule, isoform D"/>
    <property type="match status" value="1"/>
</dbReference>
<dbReference type="InterPro" id="IPR013783">
    <property type="entry name" value="Ig-like_fold"/>
</dbReference>
<name>A0A0L7LL52_OPEBR</name>
<dbReference type="Proteomes" id="UP000037510">
    <property type="component" value="Unassembled WGS sequence"/>
</dbReference>
<dbReference type="PANTHER" id="PTHR44170">
    <property type="entry name" value="PROTEIN SIDEKICK"/>
    <property type="match status" value="1"/>
</dbReference>
<evidence type="ECO:0000256" key="13">
    <source>
        <dbReference type="ARBA" id="ARBA00061228"/>
    </source>
</evidence>
<evidence type="ECO:0000256" key="12">
    <source>
        <dbReference type="ARBA" id="ARBA00023319"/>
    </source>
</evidence>
<feature type="domain" description="Ig-like" evidence="15">
    <location>
        <begin position="1944"/>
        <end position="2037"/>
    </location>
</feature>
<evidence type="ECO:0000256" key="6">
    <source>
        <dbReference type="ARBA" id="ARBA00022737"/>
    </source>
</evidence>
<evidence type="ECO:0000256" key="1">
    <source>
        <dbReference type="ARBA" id="ARBA00004167"/>
    </source>
</evidence>
<keyword evidence="10" id="KW-1015">Disulfide bond</keyword>
<dbReference type="Pfam" id="PF07679">
    <property type="entry name" value="I-set"/>
    <property type="match status" value="2"/>
</dbReference>
<protein>
    <recommendedName>
        <fullName evidence="14">Hemolin</fullName>
    </recommendedName>
</protein>
<proteinExistence type="inferred from homology"/>
<evidence type="ECO:0000313" key="16">
    <source>
        <dbReference type="EMBL" id="KOB76283.1"/>
    </source>
</evidence>
<keyword evidence="7" id="KW-0130">Cell adhesion</keyword>
<dbReference type="InterPro" id="IPR036179">
    <property type="entry name" value="Ig-like_dom_sf"/>
</dbReference>
<keyword evidence="17" id="KW-1185">Reference proteome</keyword>
<dbReference type="InterPro" id="IPR007110">
    <property type="entry name" value="Ig-like_dom"/>
</dbReference>
<evidence type="ECO:0000256" key="3">
    <source>
        <dbReference type="ARBA" id="ARBA00022525"/>
    </source>
</evidence>
<keyword evidence="11" id="KW-0325">Glycoprotein</keyword>
<dbReference type="EMBL" id="JTDY01000668">
    <property type="protein sequence ID" value="KOB76283.1"/>
    <property type="molecule type" value="Genomic_DNA"/>
</dbReference>
<feature type="domain" description="Ig-like" evidence="15">
    <location>
        <begin position="1"/>
        <end position="91"/>
    </location>
</feature>
<evidence type="ECO:0000256" key="11">
    <source>
        <dbReference type="ARBA" id="ARBA00023180"/>
    </source>
</evidence>
<dbReference type="GO" id="GO:0098609">
    <property type="term" value="P:cell-cell adhesion"/>
    <property type="evidence" value="ECO:0007669"/>
    <property type="project" value="TreeGrafter"/>
</dbReference>
<evidence type="ECO:0000256" key="7">
    <source>
        <dbReference type="ARBA" id="ARBA00022889"/>
    </source>
</evidence>
<dbReference type="FunFam" id="2.60.40.10:FF:000308">
    <property type="entry name" value="Down syndrome cell adhesion molecule, isoform D"/>
    <property type="match status" value="1"/>
</dbReference>
<dbReference type="Pfam" id="PF13927">
    <property type="entry name" value="Ig_3"/>
    <property type="match status" value="4"/>
</dbReference>
<dbReference type="GO" id="GO:0005576">
    <property type="term" value="C:extracellular region"/>
    <property type="evidence" value="ECO:0007669"/>
    <property type="project" value="UniProtKB-SubCell"/>
</dbReference>
<keyword evidence="4" id="KW-0812">Transmembrane</keyword>
<evidence type="ECO:0000256" key="10">
    <source>
        <dbReference type="ARBA" id="ARBA00023157"/>
    </source>
</evidence>
<dbReference type="PANTHER" id="PTHR44170:SF55">
    <property type="entry name" value="OBSCURIN ISOFORM X2"/>
    <property type="match status" value="1"/>
</dbReference>
<dbReference type="SMART" id="SM00409">
    <property type="entry name" value="IG"/>
    <property type="match status" value="8"/>
</dbReference>
<dbReference type="Gene3D" id="2.60.40.10">
    <property type="entry name" value="Immunoglobulins"/>
    <property type="match status" value="21"/>
</dbReference>
<dbReference type="FunFam" id="2.60.40.10:FF:000017">
    <property type="entry name" value="Down syndrome cell adhesion molecule b"/>
    <property type="match status" value="3"/>
</dbReference>
<feature type="domain" description="Ig-like" evidence="15">
    <location>
        <begin position="1443"/>
        <end position="1544"/>
    </location>
</feature>
<dbReference type="STRING" id="104452.A0A0L7LL52"/>
<accession>A0A0L7LL52</accession>
<keyword evidence="12" id="KW-0393">Immunoglobulin domain</keyword>
<evidence type="ECO:0000256" key="9">
    <source>
        <dbReference type="ARBA" id="ARBA00023136"/>
    </source>
</evidence>
<keyword evidence="8" id="KW-1133">Transmembrane helix</keyword>
<dbReference type="FunFam" id="2.60.40.10:FF:000032">
    <property type="entry name" value="palladin isoform X1"/>
    <property type="match status" value="1"/>
</dbReference>
<organism evidence="16 17">
    <name type="scientific">Operophtera brumata</name>
    <name type="common">Winter moth</name>
    <name type="synonym">Phalaena brumata</name>
    <dbReference type="NCBI Taxonomy" id="104452"/>
    <lineage>
        <taxon>Eukaryota</taxon>
        <taxon>Metazoa</taxon>
        <taxon>Ecdysozoa</taxon>
        <taxon>Arthropoda</taxon>
        <taxon>Hexapoda</taxon>
        <taxon>Insecta</taxon>
        <taxon>Pterygota</taxon>
        <taxon>Neoptera</taxon>
        <taxon>Endopterygota</taxon>
        <taxon>Lepidoptera</taxon>
        <taxon>Glossata</taxon>
        <taxon>Ditrysia</taxon>
        <taxon>Geometroidea</taxon>
        <taxon>Geometridae</taxon>
        <taxon>Larentiinae</taxon>
        <taxon>Operophtera</taxon>
    </lineage>
</organism>
<feature type="domain" description="Ig-like" evidence="15">
    <location>
        <begin position="1634"/>
        <end position="1728"/>
    </location>
</feature>